<reference evidence="1" key="1">
    <citation type="submission" date="2021-05" db="EMBL/GenBank/DDBJ databases">
        <authorList>
            <person name="Pan Q."/>
            <person name="Jouanno E."/>
            <person name="Zahm M."/>
            <person name="Klopp C."/>
            <person name="Cabau C."/>
            <person name="Louis A."/>
            <person name="Berthelot C."/>
            <person name="Parey E."/>
            <person name="Roest Crollius H."/>
            <person name="Montfort J."/>
            <person name="Robinson-Rechavi M."/>
            <person name="Bouchez O."/>
            <person name="Lampietro C."/>
            <person name="Lopez Roques C."/>
            <person name="Donnadieu C."/>
            <person name="Postlethwait J."/>
            <person name="Bobe J."/>
            <person name="Dillon D."/>
            <person name="Chandos A."/>
            <person name="von Hippel F."/>
            <person name="Guiguen Y."/>
        </authorList>
    </citation>
    <scope>NUCLEOTIDE SEQUENCE</scope>
    <source>
        <strain evidence="1">YG-Jan2019</strain>
    </source>
</reference>
<keyword evidence="2" id="KW-1185">Reference proteome</keyword>
<gene>
    <name evidence="1" type="ORF">DPEC_G00356080</name>
</gene>
<evidence type="ECO:0000313" key="2">
    <source>
        <dbReference type="Proteomes" id="UP001157502"/>
    </source>
</evidence>
<organism evidence="1 2">
    <name type="scientific">Dallia pectoralis</name>
    <name type="common">Alaska blackfish</name>
    <dbReference type="NCBI Taxonomy" id="75939"/>
    <lineage>
        <taxon>Eukaryota</taxon>
        <taxon>Metazoa</taxon>
        <taxon>Chordata</taxon>
        <taxon>Craniata</taxon>
        <taxon>Vertebrata</taxon>
        <taxon>Euteleostomi</taxon>
        <taxon>Actinopterygii</taxon>
        <taxon>Neopterygii</taxon>
        <taxon>Teleostei</taxon>
        <taxon>Protacanthopterygii</taxon>
        <taxon>Esociformes</taxon>
        <taxon>Umbridae</taxon>
        <taxon>Dallia</taxon>
    </lineage>
</organism>
<proteinExistence type="predicted"/>
<dbReference type="EMBL" id="CM055764">
    <property type="protein sequence ID" value="KAJ7984562.1"/>
    <property type="molecule type" value="Genomic_DNA"/>
</dbReference>
<evidence type="ECO:0000313" key="1">
    <source>
        <dbReference type="EMBL" id="KAJ7984562.1"/>
    </source>
</evidence>
<name>A0ACC2EZS2_DALPE</name>
<dbReference type="Proteomes" id="UP001157502">
    <property type="component" value="Chromosome 37"/>
</dbReference>
<accession>A0ACC2EZS2</accession>
<comment type="caution">
    <text evidence="1">The sequence shown here is derived from an EMBL/GenBank/DDBJ whole genome shotgun (WGS) entry which is preliminary data.</text>
</comment>
<sequence length="192" mass="22008">MEGARCSIWLWFETTGEEMQSQIKHNFHQDSEANINKLVNIKLMASYTFLSLGTYFDRDDVALSGFSHFFKERSSKEREQAEKLLEYQNSRGGRVLLQNIAKPIREDWKGGLDALTFSLEFQKTLNSSLLEVHSGATTHTDPHLCDFLERHFLTDSHDTIKKLGDHLSSLSRISGSETRGCMGEYLFDKHSL</sequence>
<protein>
    <submittedName>
        <fullName evidence="1">Uncharacterized protein</fullName>
    </submittedName>
</protein>